<dbReference type="SUPFAM" id="SSF54534">
    <property type="entry name" value="FKBP-like"/>
    <property type="match status" value="1"/>
</dbReference>
<keyword evidence="3 5" id="KW-0697">Rotamase</keyword>
<accession>A0A7R9UIY2</accession>
<evidence type="ECO:0000313" key="8">
    <source>
        <dbReference type="EMBL" id="CAD8267687.1"/>
    </source>
</evidence>
<reference evidence="8" key="1">
    <citation type="submission" date="2021-01" db="EMBL/GenBank/DDBJ databases">
        <authorList>
            <person name="Corre E."/>
            <person name="Pelletier E."/>
            <person name="Niang G."/>
            <person name="Scheremetjew M."/>
            <person name="Finn R."/>
            <person name="Kale V."/>
            <person name="Holt S."/>
            <person name="Cochrane G."/>
            <person name="Meng A."/>
            <person name="Brown T."/>
            <person name="Cohen L."/>
        </authorList>
    </citation>
    <scope>NUCLEOTIDE SEQUENCE</scope>
    <source>
        <strain evidence="8">RCC1537</strain>
    </source>
</reference>
<dbReference type="EMBL" id="HBEB01003036">
    <property type="protein sequence ID" value="CAD8267687.1"/>
    <property type="molecule type" value="Transcribed_RNA"/>
</dbReference>
<name>A0A7R9UIY2_DIALT</name>
<comment type="catalytic activity">
    <reaction evidence="1 5">
        <text>[protein]-peptidylproline (omega=180) = [protein]-peptidylproline (omega=0)</text>
        <dbReference type="Rhea" id="RHEA:16237"/>
        <dbReference type="Rhea" id="RHEA-COMP:10747"/>
        <dbReference type="Rhea" id="RHEA-COMP:10748"/>
        <dbReference type="ChEBI" id="CHEBI:83833"/>
        <dbReference type="ChEBI" id="CHEBI:83834"/>
        <dbReference type="EC" id="5.2.1.8"/>
    </reaction>
</comment>
<keyword evidence="6" id="KW-0732">Signal</keyword>
<evidence type="ECO:0000259" key="7">
    <source>
        <dbReference type="PROSITE" id="PS50059"/>
    </source>
</evidence>
<feature type="chain" id="PRO_5030801269" description="peptidylprolyl isomerase" evidence="6">
    <location>
        <begin position="21"/>
        <end position="212"/>
    </location>
</feature>
<evidence type="ECO:0000256" key="2">
    <source>
        <dbReference type="ARBA" id="ARBA00013194"/>
    </source>
</evidence>
<dbReference type="AlphaFoldDB" id="A0A7R9UIY2"/>
<organism evidence="8">
    <name type="scientific">Diacronema lutheri</name>
    <name type="common">Unicellular marine alga</name>
    <name type="synonym">Monochrysis lutheri</name>
    <dbReference type="NCBI Taxonomy" id="2081491"/>
    <lineage>
        <taxon>Eukaryota</taxon>
        <taxon>Haptista</taxon>
        <taxon>Haptophyta</taxon>
        <taxon>Pavlovophyceae</taxon>
        <taxon>Pavlovales</taxon>
        <taxon>Pavlovaceae</taxon>
        <taxon>Diacronema</taxon>
    </lineage>
</organism>
<proteinExistence type="predicted"/>
<dbReference type="InterPro" id="IPR046357">
    <property type="entry name" value="PPIase_dom_sf"/>
</dbReference>
<evidence type="ECO:0000256" key="5">
    <source>
        <dbReference type="PROSITE-ProRule" id="PRU00277"/>
    </source>
</evidence>
<dbReference type="PANTHER" id="PTHR43811">
    <property type="entry name" value="FKBP-TYPE PEPTIDYL-PROLYL CIS-TRANS ISOMERASE FKPA"/>
    <property type="match status" value="1"/>
</dbReference>
<feature type="signal peptide" evidence="6">
    <location>
        <begin position="1"/>
        <end position="20"/>
    </location>
</feature>
<sequence>MDSAVMPALASLCTLALALARPPSALVGRQPLGTTPRRSGMVQLAVESIARRPLVASFACALAASSLPATAAVQVDPSQVKTTKSGIKYVVVKQGKCPTADPTGLAGSCYPQEGGFAIVDYTGFLPSGQVFDTTEKKGGKPLVFKIGAKQVIAGIEAITLQMLPGEEVQALIPAALAYGERGVCTADGDCLIPPNTNLKYFLRLKKVAILPS</sequence>
<dbReference type="EC" id="5.2.1.8" evidence="2 5"/>
<dbReference type="Gene3D" id="3.10.50.40">
    <property type="match status" value="1"/>
</dbReference>
<dbReference type="GO" id="GO:0003755">
    <property type="term" value="F:peptidyl-prolyl cis-trans isomerase activity"/>
    <property type="evidence" value="ECO:0007669"/>
    <property type="project" value="UniProtKB-KW"/>
</dbReference>
<dbReference type="InterPro" id="IPR001179">
    <property type="entry name" value="PPIase_FKBP_dom"/>
</dbReference>
<feature type="domain" description="PPIase FKBP-type" evidence="7">
    <location>
        <begin position="114"/>
        <end position="208"/>
    </location>
</feature>
<evidence type="ECO:0000256" key="1">
    <source>
        <dbReference type="ARBA" id="ARBA00000971"/>
    </source>
</evidence>
<evidence type="ECO:0000256" key="6">
    <source>
        <dbReference type="SAM" id="SignalP"/>
    </source>
</evidence>
<protein>
    <recommendedName>
        <fullName evidence="2 5">peptidylprolyl isomerase</fullName>
        <ecNumber evidence="2 5">5.2.1.8</ecNumber>
    </recommendedName>
</protein>
<dbReference type="PANTHER" id="PTHR43811:SF19">
    <property type="entry name" value="39 KDA FK506-BINDING NUCLEAR PROTEIN"/>
    <property type="match status" value="1"/>
</dbReference>
<dbReference type="Pfam" id="PF00254">
    <property type="entry name" value="FKBP_C"/>
    <property type="match status" value="1"/>
</dbReference>
<evidence type="ECO:0000256" key="4">
    <source>
        <dbReference type="ARBA" id="ARBA00023235"/>
    </source>
</evidence>
<gene>
    <name evidence="8" type="ORF">PLUT1463_LOCUS2001</name>
</gene>
<evidence type="ECO:0000256" key="3">
    <source>
        <dbReference type="ARBA" id="ARBA00023110"/>
    </source>
</evidence>
<keyword evidence="4 5" id="KW-0413">Isomerase</keyword>
<dbReference type="PROSITE" id="PS50059">
    <property type="entry name" value="FKBP_PPIASE"/>
    <property type="match status" value="1"/>
</dbReference>